<comment type="catalytic activity">
    <reaction evidence="2">
        <text>beta-D-GlcNAc-(1-&gt;4)-Mur2Ac(oyl-L-Ala-gamma-D-O-P-Glu-L-Lys-D-Ala-D-Ala)-di-trans,octa-cis-undecaprenyl diphosphate + NH4(+) = beta-D-GlcNAc-(1-&gt;4)-Mur2Ac(oyl-L-Ala-D-isoglutaminyl-L-Lys-D-Ala-D-Ala)-di-trans,octa-cis-undecaprenyl diphosphate + phosphate + H(+)</text>
        <dbReference type="Rhea" id="RHEA:57932"/>
        <dbReference type="ChEBI" id="CHEBI:15378"/>
        <dbReference type="ChEBI" id="CHEBI:28938"/>
        <dbReference type="ChEBI" id="CHEBI:43474"/>
        <dbReference type="ChEBI" id="CHEBI:62233"/>
        <dbReference type="ChEBI" id="CHEBI:143132"/>
    </reaction>
</comment>
<keyword evidence="2" id="KW-0961">Cell wall biogenesis/degradation</keyword>
<dbReference type="SUPFAM" id="SSF53623">
    <property type="entry name" value="MurD-like peptide ligases, catalytic domain"/>
    <property type="match status" value="1"/>
</dbReference>
<dbReference type="Gene3D" id="3.40.1190.10">
    <property type="entry name" value="Mur-like, catalytic domain"/>
    <property type="match status" value="1"/>
</dbReference>
<dbReference type="Pfam" id="PF08353">
    <property type="entry name" value="MurT_C"/>
    <property type="match status" value="1"/>
</dbReference>
<feature type="domain" description="Lipid II isoglutaminyl synthase (glutamine-hydrolyzing) subunit MurT C-terminal" evidence="4">
    <location>
        <begin position="324"/>
        <end position="436"/>
    </location>
</feature>
<evidence type="ECO:0000259" key="4">
    <source>
        <dbReference type="Pfam" id="PF08353"/>
    </source>
</evidence>
<proteinExistence type="inferred from homology"/>
<comment type="similarity">
    <text evidence="2">Belongs to the MurCDEF family. MurT subfamily.</text>
</comment>
<evidence type="ECO:0000256" key="2">
    <source>
        <dbReference type="HAMAP-Rule" id="MF_02214"/>
    </source>
</evidence>
<name>Q0AYC3_SYNWW</name>
<dbReference type="GO" id="GO:0005524">
    <property type="term" value="F:ATP binding"/>
    <property type="evidence" value="ECO:0007669"/>
    <property type="project" value="UniProtKB-UniRule"/>
</dbReference>
<keyword evidence="2" id="KW-0862">Zinc</keyword>
<dbReference type="eggNOG" id="COG0771">
    <property type="taxonomic scope" value="Bacteria"/>
</dbReference>
<keyword evidence="2" id="KW-0573">Peptidoglycan synthesis</keyword>
<organism evidence="5 6">
    <name type="scientific">Syntrophomonas wolfei subsp. wolfei (strain DSM 2245B / Goettingen)</name>
    <dbReference type="NCBI Taxonomy" id="335541"/>
    <lineage>
        <taxon>Bacteria</taxon>
        <taxon>Bacillati</taxon>
        <taxon>Bacillota</taxon>
        <taxon>Clostridia</taxon>
        <taxon>Eubacteriales</taxon>
        <taxon>Syntrophomonadaceae</taxon>
        <taxon>Syntrophomonas</taxon>
    </lineage>
</organism>
<dbReference type="PANTHER" id="PTHR23135">
    <property type="entry name" value="MUR LIGASE FAMILY MEMBER"/>
    <property type="match status" value="1"/>
</dbReference>
<dbReference type="PANTHER" id="PTHR23135:SF7">
    <property type="entry name" value="LIPID II ISOGLUTAMINYL SYNTHASE (GLUTAMINE-HYDROLYZING) SUBUNIT MURT"/>
    <property type="match status" value="1"/>
</dbReference>
<comment type="function">
    <text evidence="2">The lipid II isoglutaminyl synthase complex catalyzes the formation of alpha-D-isoglutamine in the cell wall lipid II stem peptide. The MurT subunit catalyzes the ATP-dependent amidation of D-glutamate residue of lipid II, converting it to an isoglutamine residue.</text>
</comment>
<dbReference type="AlphaFoldDB" id="Q0AYC3"/>
<dbReference type="InterPro" id="IPR013221">
    <property type="entry name" value="Mur_ligase_cen"/>
</dbReference>
<keyword evidence="6" id="KW-1185">Reference proteome</keyword>
<keyword evidence="2" id="KW-0479">Metal-binding</keyword>
<comment type="catalytic activity">
    <reaction evidence="2">
        <text>beta-D-GlcNAc-(1-&gt;4)-Mur2Ac(oyl-L-Ala-gamma-D-Glu-L-Lys-D-Ala-D-Ala)-di-trans,octa-cis-undecaprenyl diphosphate + L-glutamine + ATP + H2O = beta-D-GlcNAc-(1-&gt;4)-Mur2Ac(oyl-L-Ala-D-isoglutaminyl-L-Lys-D-Ala-D-Ala)-di-trans,octa-cis-undecaprenyl diphosphate + L-glutamate + ADP + phosphate + H(+)</text>
        <dbReference type="Rhea" id="RHEA:57928"/>
        <dbReference type="ChEBI" id="CHEBI:15377"/>
        <dbReference type="ChEBI" id="CHEBI:15378"/>
        <dbReference type="ChEBI" id="CHEBI:29985"/>
        <dbReference type="ChEBI" id="CHEBI:30616"/>
        <dbReference type="ChEBI" id="CHEBI:43474"/>
        <dbReference type="ChEBI" id="CHEBI:58359"/>
        <dbReference type="ChEBI" id="CHEBI:60033"/>
        <dbReference type="ChEBI" id="CHEBI:62233"/>
        <dbReference type="ChEBI" id="CHEBI:456216"/>
        <dbReference type="EC" id="6.3.5.13"/>
    </reaction>
</comment>
<dbReference type="HOGENOM" id="CLU_041534_0_0_9"/>
<dbReference type="UniPathway" id="UPA00219"/>
<dbReference type="HAMAP" id="MF_02214">
    <property type="entry name" value="Lipid_II_synth_MurT"/>
    <property type="match status" value="1"/>
</dbReference>
<feature type="binding site" evidence="2">
    <location>
        <position position="212"/>
    </location>
    <ligand>
        <name>Zn(2+)</name>
        <dbReference type="ChEBI" id="CHEBI:29105"/>
    </ligand>
</feature>
<dbReference type="GO" id="GO:0071555">
    <property type="term" value="P:cell wall organization"/>
    <property type="evidence" value="ECO:0007669"/>
    <property type="project" value="UniProtKB-KW"/>
</dbReference>
<protein>
    <recommendedName>
        <fullName evidence="2">Lipid II isoglutaminyl synthase (glutamine-hydrolyzing) subunit MurT</fullName>
        <ecNumber evidence="2">6.3.5.13</ecNumber>
    </recommendedName>
</protein>
<reference evidence="6" key="1">
    <citation type="journal article" date="2010" name="Environ. Microbiol.">
        <title>The genome of Syntrophomonas wolfei: new insights into syntrophic metabolism and biohydrogen production.</title>
        <authorList>
            <person name="Sieber J.R."/>
            <person name="Sims D.R."/>
            <person name="Han C."/>
            <person name="Kim E."/>
            <person name="Lykidis A."/>
            <person name="Lapidus A.L."/>
            <person name="McDonnald E."/>
            <person name="Rohlin L."/>
            <person name="Culley D.E."/>
            <person name="Gunsalus R."/>
            <person name="McInerney M.J."/>
        </authorList>
    </citation>
    <scope>NUCLEOTIDE SEQUENCE [LARGE SCALE GENOMIC DNA]</scope>
    <source>
        <strain evidence="6">DSM 2245B / Goettingen</strain>
    </source>
</reference>
<dbReference type="GO" id="GO:0016881">
    <property type="term" value="F:acid-amino acid ligase activity"/>
    <property type="evidence" value="ECO:0007669"/>
    <property type="project" value="InterPro"/>
</dbReference>
<dbReference type="EMBL" id="CP000448">
    <property type="protein sequence ID" value="ABI68281.1"/>
    <property type="molecule type" value="Genomic_DNA"/>
</dbReference>
<dbReference type="KEGG" id="swo:Swol_0966"/>
<feature type="active site" evidence="2">
    <location>
        <position position="360"/>
    </location>
</feature>
<comment type="pathway">
    <text evidence="1 2">Cell wall biogenesis; peptidoglycan biosynthesis.</text>
</comment>
<feature type="binding site" evidence="2">
    <location>
        <position position="237"/>
    </location>
    <ligand>
        <name>Zn(2+)</name>
        <dbReference type="ChEBI" id="CHEBI:29105"/>
    </ligand>
</feature>
<feature type="binding site" evidence="2">
    <location>
        <position position="215"/>
    </location>
    <ligand>
        <name>Zn(2+)</name>
        <dbReference type="ChEBI" id="CHEBI:29105"/>
    </ligand>
</feature>
<keyword evidence="2" id="KW-0436">Ligase</keyword>
<accession>Q0AYC3</accession>
<keyword evidence="2" id="KW-0133">Cell shape</keyword>
<dbReference type="GO" id="GO:0140282">
    <property type="term" value="F:carbon-nitrogen ligase activity on lipid II"/>
    <property type="evidence" value="ECO:0007669"/>
    <property type="project" value="UniProtKB-UniRule"/>
</dbReference>
<dbReference type="GO" id="GO:0008270">
    <property type="term" value="F:zinc ion binding"/>
    <property type="evidence" value="ECO:0007669"/>
    <property type="project" value="UniProtKB-UniRule"/>
</dbReference>
<dbReference type="GO" id="GO:0009252">
    <property type="term" value="P:peptidoglycan biosynthetic process"/>
    <property type="evidence" value="ECO:0007669"/>
    <property type="project" value="UniProtKB-UniRule"/>
</dbReference>
<dbReference type="Pfam" id="PF08245">
    <property type="entry name" value="Mur_ligase_M"/>
    <property type="match status" value="1"/>
</dbReference>
<dbReference type="InterPro" id="IPR036565">
    <property type="entry name" value="Mur-like_cat_sf"/>
</dbReference>
<dbReference type="OrthoDB" id="9803907at2"/>
<dbReference type="InterPro" id="IPR013564">
    <property type="entry name" value="MurT_C"/>
</dbReference>
<dbReference type="Proteomes" id="UP000001968">
    <property type="component" value="Chromosome"/>
</dbReference>
<comment type="catalytic activity">
    <reaction evidence="2">
        <text>beta-D-GlcNAc-(1-&gt;4)-Mur2Ac(oyl-L-Ala-gamma-D-Glu-L-Lys-D-Ala-D-Ala)-di-trans,octa-cis-undecaprenyl diphosphate + ATP = beta-D-GlcNAc-(1-&gt;4)-Mur2Ac(oyl-L-Ala-gamma-D-O-P-Glu-L-Lys-D-Ala-D-Ala)-di-trans,octa-cis-undecaprenyl diphosphate + ADP</text>
        <dbReference type="Rhea" id="RHEA:59488"/>
        <dbReference type="ChEBI" id="CHEBI:30616"/>
        <dbReference type="ChEBI" id="CHEBI:60033"/>
        <dbReference type="ChEBI" id="CHEBI:143132"/>
        <dbReference type="ChEBI" id="CHEBI:456216"/>
    </reaction>
</comment>
<feature type="domain" description="Mur ligase central" evidence="3">
    <location>
        <begin position="57"/>
        <end position="200"/>
    </location>
</feature>
<feature type="binding site" evidence="2">
    <location>
        <position position="234"/>
    </location>
    <ligand>
        <name>Zn(2+)</name>
        <dbReference type="ChEBI" id="CHEBI:29105"/>
    </ligand>
</feature>
<dbReference type="EC" id="6.3.5.13" evidence="2"/>
<evidence type="ECO:0000313" key="6">
    <source>
        <dbReference type="Proteomes" id="UP000001968"/>
    </source>
</evidence>
<keyword evidence="2" id="KW-0067">ATP-binding</keyword>
<dbReference type="InterPro" id="IPR043703">
    <property type="entry name" value="Lipid_II_synth_MurT"/>
</dbReference>
<sequence>MKNLRLTLAVIAGKILIYISRLLGHQGTSLPGRIARKIYPRILRTLSTNIRREIVVITGTNGKTTTSNMLAEILQQQGYSLVHNRLGANMLSGITTAFIEKSDIYGSRRFDYALLETDEATVPLLLRETRPRLVLITNFFQDQLDRYGEMDHTIKLIQEAVKDQEIEMLLNADDPLTANFEAETGLKCRYYGFDGNSCDSNRSIDSREVRYCAFCGHPLEYEKYHYAQLGQYSCPQCHSCNPERDFTGQELEMSPDIELKVDGMALKSPYQGFHNAYNILAAVSLARLLGVEEENIKKAIASFQPQAGRMEAFFINGKRVVLALVKNPAALNQTLASLIYDPSRKNLFFALNDNAADGRDISWIWDADVELLEYENVMVEQIVCSGQRSGDIALRFKYAGFPQERIRIEAELPRAIELAVQGSAESSYILCSYTALFACQRILREMEKRSGAGEETEKAYQPQS</sequence>
<evidence type="ECO:0000259" key="3">
    <source>
        <dbReference type="Pfam" id="PF08245"/>
    </source>
</evidence>
<evidence type="ECO:0000256" key="1">
    <source>
        <dbReference type="ARBA" id="ARBA00004752"/>
    </source>
</evidence>
<dbReference type="STRING" id="335541.Swol_0966"/>
<dbReference type="RefSeq" id="WP_011640386.1">
    <property type="nucleotide sequence ID" value="NC_008346.1"/>
</dbReference>
<dbReference type="DNASU" id="4282130"/>
<dbReference type="GO" id="GO:0008360">
    <property type="term" value="P:regulation of cell shape"/>
    <property type="evidence" value="ECO:0007669"/>
    <property type="project" value="UniProtKB-KW"/>
</dbReference>
<evidence type="ECO:0000313" key="5">
    <source>
        <dbReference type="EMBL" id="ABI68281.1"/>
    </source>
</evidence>
<gene>
    <name evidence="2" type="primary">murT</name>
    <name evidence="5" type="ordered locus">Swol_0966</name>
</gene>
<keyword evidence="2" id="KW-0547">Nucleotide-binding</keyword>
<comment type="subunit">
    <text evidence="2">Forms a heterodimer with GatD.</text>
</comment>